<comment type="caution">
    <text evidence="2">The sequence shown here is derived from an EMBL/GenBank/DDBJ whole genome shotgun (WGS) entry which is preliminary data.</text>
</comment>
<evidence type="ECO:0000256" key="1">
    <source>
        <dbReference type="SAM" id="MobiDB-lite"/>
    </source>
</evidence>
<evidence type="ECO:0000313" key="2">
    <source>
        <dbReference type="EMBL" id="KAF5781432.1"/>
    </source>
</evidence>
<name>A0A9K3MZF1_HELAN</name>
<dbReference type="AlphaFoldDB" id="A0A9K3MZF1"/>
<reference evidence="2" key="1">
    <citation type="journal article" date="2017" name="Nature">
        <title>The sunflower genome provides insights into oil metabolism, flowering and Asterid evolution.</title>
        <authorList>
            <person name="Badouin H."/>
            <person name="Gouzy J."/>
            <person name="Grassa C.J."/>
            <person name="Murat F."/>
            <person name="Staton S.E."/>
            <person name="Cottret L."/>
            <person name="Lelandais-Briere C."/>
            <person name="Owens G.L."/>
            <person name="Carrere S."/>
            <person name="Mayjonade B."/>
            <person name="Legrand L."/>
            <person name="Gill N."/>
            <person name="Kane N.C."/>
            <person name="Bowers J.E."/>
            <person name="Hubner S."/>
            <person name="Bellec A."/>
            <person name="Berard A."/>
            <person name="Berges H."/>
            <person name="Blanchet N."/>
            <person name="Boniface M.C."/>
            <person name="Brunel D."/>
            <person name="Catrice O."/>
            <person name="Chaidir N."/>
            <person name="Claudel C."/>
            <person name="Donnadieu C."/>
            <person name="Faraut T."/>
            <person name="Fievet G."/>
            <person name="Helmstetter N."/>
            <person name="King M."/>
            <person name="Knapp S.J."/>
            <person name="Lai Z."/>
            <person name="Le Paslier M.C."/>
            <person name="Lippi Y."/>
            <person name="Lorenzon L."/>
            <person name="Mandel J.R."/>
            <person name="Marage G."/>
            <person name="Marchand G."/>
            <person name="Marquand E."/>
            <person name="Bret-Mestries E."/>
            <person name="Morien E."/>
            <person name="Nambeesan S."/>
            <person name="Nguyen T."/>
            <person name="Pegot-Espagnet P."/>
            <person name="Pouilly N."/>
            <person name="Raftis F."/>
            <person name="Sallet E."/>
            <person name="Schiex T."/>
            <person name="Thomas J."/>
            <person name="Vandecasteele C."/>
            <person name="Vares D."/>
            <person name="Vear F."/>
            <person name="Vautrin S."/>
            <person name="Crespi M."/>
            <person name="Mangin B."/>
            <person name="Burke J.M."/>
            <person name="Salse J."/>
            <person name="Munos S."/>
            <person name="Vincourt P."/>
            <person name="Rieseberg L.H."/>
            <person name="Langlade N.B."/>
        </authorList>
    </citation>
    <scope>NUCLEOTIDE SEQUENCE</scope>
    <source>
        <tissue evidence="2">Leaves</tissue>
    </source>
</reference>
<organism evidence="2 3">
    <name type="scientific">Helianthus annuus</name>
    <name type="common">Common sunflower</name>
    <dbReference type="NCBI Taxonomy" id="4232"/>
    <lineage>
        <taxon>Eukaryota</taxon>
        <taxon>Viridiplantae</taxon>
        <taxon>Streptophyta</taxon>
        <taxon>Embryophyta</taxon>
        <taxon>Tracheophyta</taxon>
        <taxon>Spermatophyta</taxon>
        <taxon>Magnoliopsida</taxon>
        <taxon>eudicotyledons</taxon>
        <taxon>Gunneridae</taxon>
        <taxon>Pentapetalae</taxon>
        <taxon>asterids</taxon>
        <taxon>campanulids</taxon>
        <taxon>Asterales</taxon>
        <taxon>Asteraceae</taxon>
        <taxon>Asteroideae</taxon>
        <taxon>Heliantheae alliance</taxon>
        <taxon>Heliantheae</taxon>
        <taxon>Helianthus</taxon>
    </lineage>
</organism>
<sequence length="42" mass="4523">MIGKQKAEKAYNDLRLESCPSSGGISPDKALMPTVLKPLHPT</sequence>
<feature type="region of interest" description="Disordered" evidence="1">
    <location>
        <begin position="16"/>
        <end position="42"/>
    </location>
</feature>
<proteinExistence type="predicted"/>
<protein>
    <submittedName>
        <fullName evidence="2">Uncharacterized protein</fullName>
    </submittedName>
</protein>
<gene>
    <name evidence="2" type="ORF">HanXRQr2_Chr11g0483591</name>
</gene>
<dbReference type="EMBL" id="MNCJ02000326">
    <property type="protein sequence ID" value="KAF5781432.1"/>
    <property type="molecule type" value="Genomic_DNA"/>
</dbReference>
<accession>A0A9K3MZF1</accession>
<dbReference type="Gramene" id="mRNA:HanXRQr2_Chr11g0483591">
    <property type="protein sequence ID" value="mRNA:HanXRQr2_Chr11g0483591"/>
    <property type="gene ID" value="HanXRQr2_Chr11g0483591"/>
</dbReference>
<evidence type="ECO:0000313" key="3">
    <source>
        <dbReference type="Proteomes" id="UP000215914"/>
    </source>
</evidence>
<dbReference type="Proteomes" id="UP000215914">
    <property type="component" value="Unassembled WGS sequence"/>
</dbReference>
<reference evidence="2" key="2">
    <citation type="submission" date="2020-06" db="EMBL/GenBank/DDBJ databases">
        <title>Helianthus annuus Genome sequencing and assembly Release 2.</title>
        <authorList>
            <person name="Gouzy J."/>
            <person name="Langlade N."/>
            <person name="Munos S."/>
        </authorList>
    </citation>
    <scope>NUCLEOTIDE SEQUENCE</scope>
    <source>
        <tissue evidence="2">Leaves</tissue>
    </source>
</reference>
<keyword evidence="3" id="KW-1185">Reference proteome</keyword>